<keyword evidence="12 17" id="KW-0456">Lyase</keyword>
<evidence type="ECO:0000256" key="8">
    <source>
        <dbReference type="ARBA" id="ARBA00022857"/>
    </source>
</evidence>
<feature type="binding site" evidence="18">
    <location>
        <position position="159"/>
    </location>
    <ligand>
        <name>(6S)-NADPHX</name>
        <dbReference type="ChEBI" id="CHEBI:64076"/>
    </ligand>
</feature>
<feature type="binding site" evidence="18">
    <location>
        <position position="162"/>
    </location>
    <ligand>
        <name>K(+)</name>
        <dbReference type="ChEBI" id="CHEBI:29103"/>
    </ligand>
</feature>
<evidence type="ECO:0000313" key="22">
    <source>
        <dbReference type="EMBL" id="MSS62454.1"/>
    </source>
</evidence>
<proteinExistence type="inferred from homology"/>
<keyword evidence="10 17" id="KW-0520">NAD</keyword>
<dbReference type="CDD" id="cd01171">
    <property type="entry name" value="YXKO-related"/>
    <property type="match status" value="1"/>
</dbReference>
<evidence type="ECO:0000256" key="5">
    <source>
        <dbReference type="ARBA" id="ARBA00022723"/>
    </source>
</evidence>
<feature type="binding site" evidence="17">
    <location>
        <position position="383"/>
    </location>
    <ligand>
        <name>(6S)-NADPHX</name>
        <dbReference type="ChEBI" id="CHEBI:64076"/>
    </ligand>
</feature>
<feature type="binding site" evidence="17">
    <location>
        <position position="449"/>
    </location>
    <ligand>
        <name>(6S)-NADPHX</name>
        <dbReference type="ChEBI" id="CHEBI:64076"/>
    </ligand>
</feature>
<comment type="caution">
    <text evidence="22">The sequence shown here is derived from an EMBL/GenBank/DDBJ whole genome shotgun (WGS) entry which is preliminary data.</text>
</comment>
<comment type="catalytic activity">
    <reaction evidence="15 17 19">
        <text>(6S)-NADHX + ADP = AMP + phosphate + NADH + H(+)</text>
        <dbReference type="Rhea" id="RHEA:32223"/>
        <dbReference type="ChEBI" id="CHEBI:15378"/>
        <dbReference type="ChEBI" id="CHEBI:43474"/>
        <dbReference type="ChEBI" id="CHEBI:57945"/>
        <dbReference type="ChEBI" id="CHEBI:64074"/>
        <dbReference type="ChEBI" id="CHEBI:456215"/>
        <dbReference type="ChEBI" id="CHEBI:456216"/>
        <dbReference type="EC" id="4.2.1.136"/>
    </reaction>
</comment>
<evidence type="ECO:0000256" key="16">
    <source>
        <dbReference type="ARBA" id="ARBA00049209"/>
    </source>
</evidence>
<evidence type="ECO:0000259" key="21">
    <source>
        <dbReference type="PROSITE" id="PS51385"/>
    </source>
</evidence>
<dbReference type="InterPro" id="IPR036652">
    <property type="entry name" value="YjeF_N_dom_sf"/>
</dbReference>
<dbReference type="GO" id="GO:0046496">
    <property type="term" value="P:nicotinamide nucleotide metabolic process"/>
    <property type="evidence" value="ECO:0007669"/>
    <property type="project" value="UniProtKB-UniRule"/>
</dbReference>
<dbReference type="GO" id="GO:0046872">
    <property type="term" value="F:metal ion binding"/>
    <property type="evidence" value="ECO:0007669"/>
    <property type="project" value="UniProtKB-UniRule"/>
</dbReference>
<evidence type="ECO:0000256" key="12">
    <source>
        <dbReference type="ARBA" id="ARBA00023239"/>
    </source>
</evidence>
<evidence type="ECO:0000256" key="15">
    <source>
        <dbReference type="ARBA" id="ARBA00048238"/>
    </source>
</evidence>
<dbReference type="Pfam" id="PF01256">
    <property type="entry name" value="Carb_kinase"/>
    <property type="match status" value="1"/>
</dbReference>
<evidence type="ECO:0000313" key="23">
    <source>
        <dbReference type="Proteomes" id="UP000482209"/>
    </source>
</evidence>
<evidence type="ECO:0000259" key="20">
    <source>
        <dbReference type="PROSITE" id="PS51383"/>
    </source>
</evidence>
<feature type="binding site" evidence="17">
    <location>
        <position position="448"/>
    </location>
    <ligand>
        <name>AMP</name>
        <dbReference type="ChEBI" id="CHEBI:456215"/>
    </ligand>
</feature>
<reference evidence="22 23" key="1">
    <citation type="submission" date="2019-08" db="EMBL/GenBank/DDBJ databases">
        <title>In-depth cultivation of the pig gut microbiome towards novel bacterial diversity and tailored functional studies.</title>
        <authorList>
            <person name="Wylensek D."/>
            <person name="Hitch T.C.A."/>
            <person name="Clavel T."/>
        </authorList>
    </citation>
    <scope>NUCLEOTIDE SEQUENCE [LARGE SCALE GENOMIC DNA]</scope>
    <source>
        <strain evidence="22 23">WCA-693-APC-MOT-I</strain>
    </source>
</reference>
<feature type="binding site" evidence="18">
    <location>
        <position position="126"/>
    </location>
    <ligand>
        <name>K(+)</name>
        <dbReference type="ChEBI" id="CHEBI:29103"/>
    </ligand>
</feature>
<dbReference type="InterPro" id="IPR000631">
    <property type="entry name" value="CARKD"/>
</dbReference>
<feature type="binding site" evidence="18">
    <location>
        <position position="65"/>
    </location>
    <ligand>
        <name>K(+)</name>
        <dbReference type="ChEBI" id="CHEBI:29103"/>
    </ligand>
</feature>
<dbReference type="SUPFAM" id="SSF64153">
    <property type="entry name" value="YjeF N-terminal domain-like"/>
    <property type="match status" value="1"/>
</dbReference>
<feature type="domain" description="YjeF C-terminal" evidence="20">
    <location>
        <begin position="225"/>
        <end position="507"/>
    </location>
</feature>
<keyword evidence="13" id="KW-0511">Multifunctional enzyme</keyword>
<keyword evidence="11 18" id="KW-0413">Isomerase</keyword>
<dbReference type="PROSITE" id="PS51385">
    <property type="entry name" value="YJEF_N"/>
    <property type="match status" value="1"/>
</dbReference>
<dbReference type="RefSeq" id="WP_154515864.1">
    <property type="nucleotide sequence ID" value="NZ_VUMT01000001.1"/>
</dbReference>
<dbReference type="EC" id="5.1.99.6" evidence="19"/>
<dbReference type="InterPro" id="IPR030677">
    <property type="entry name" value="Nnr"/>
</dbReference>
<keyword evidence="5 18" id="KW-0479">Metal-binding</keyword>
<dbReference type="PROSITE" id="PS51383">
    <property type="entry name" value="YJEF_C_3"/>
    <property type="match status" value="1"/>
</dbReference>
<dbReference type="InterPro" id="IPR004443">
    <property type="entry name" value="YjeF_N_dom"/>
</dbReference>
<comment type="function">
    <text evidence="14 19">Bifunctional enzyme that catalyzes the epimerization of the S- and R-forms of NAD(P)HX and the dehydration of the S-form of NAD(P)HX at the expense of ADP, which is converted to AMP. This allows the repair of both epimers of NAD(P)HX, a damaged form of NAD(P)H that is a result of enzymatic or heat-dependent hydration.</text>
</comment>
<dbReference type="Proteomes" id="UP000482209">
    <property type="component" value="Unassembled WGS sequence"/>
</dbReference>
<comment type="similarity">
    <text evidence="18">Belongs to the NnrE/AIBP family.</text>
</comment>
<evidence type="ECO:0000256" key="13">
    <source>
        <dbReference type="ARBA" id="ARBA00023268"/>
    </source>
</evidence>
<dbReference type="GO" id="GO:0052855">
    <property type="term" value="F:ADP-dependent NAD(P)H-hydrate dehydratase activity"/>
    <property type="evidence" value="ECO:0007669"/>
    <property type="project" value="UniProtKB-UniRule"/>
</dbReference>
<protein>
    <recommendedName>
        <fullName evidence="19">Bifunctional NAD(P)H-hydrate repair enzyme</fullName>
    </recommendedName>
    <alternativeName>
        <fullName evidence="19">Nicotinamide nucleotide repair protein</fullName>
    </alternativeName>
    <domain>
        <recommendedName>
            <fullName evidence="19">ADP-dependent (S)-NAD(P)H-hydrate dehydratase</fullName>
            <ecNumber evidence="19">4.2.1.136</ecNumber>
        </recommendedName>
        <alternativeName>
            <fullName evidence="19">ADP-dependent NAD(P)HX dehydratase</fullName>
        </alternativeName>
    </domain>
    <domain>
        <recommendedName>
            <fullName evidence="19">NAD(P)H-hydrate epimerase</fullName>
            <ecNumber evidence="19">5.1.99.6</ecNumber>
        </recommendedName>
    </domain>
</protein>
<gene>
    <name evidence="17" type="primary">nnrD</name>
    <name evidence="18" type="synonym">nnrE</name>
    <name evidence="22" type="ORF">FYJ58_00915</name>
</gene>
<evidence type="ECO:0000256" key="1">
    <source>
        <dbReference type="ARBA" id="ARBA00000013"/>
    </source>
</evidence>
<feature type="domain" description="YjeF N-terminal" evidence="21">
    <location>
        <begin position="10"/>
        <end position="216"/>
    </location>
</feature>
<dbReference type="PANTHER" id="PTHR12592">
    <property type="entry name" value="ATP-DEPENDENT (S)-NAD(P)H-HYDRATE DEHYDRATASE FAMILY MEMBER"/>
    <property type="match status" value="1"/>
</dbReference>
<evidence type="ECO:0000256" key="18">
    <source>
        <dbReference type="HAMAP-Rule" id="MF_01966"/>
    </source>
</evidence>
<keyword evidence="23" id="KW-1185">Reference proteome</keyword>
<comment type="cofactor">
    <cofactor evidence="17">
        <name>Mg(2+)</name>
        <dbReference type="ChEBI" id="CHEBI:18420"/>
    </cofactor>
</comment>
<comment type="subunit">
    <text evidence="17">Homotetramer.</text>
</comment>
<evidence type="ECO:0000256" key="9">
    <source>
        <dbReference type="ARBA" id="ARBA00022958"/>
    </source>
</evidence>
<dbReference type="AlphaFoldDB" id="A0A6L5XV13"/>
<dbReference type="HAMAP" id="MF_01965">
    <property type="entry name" value="NADHX_dehydratase"/>
    <property type="match status" value="1"/>
</dbReference>
<dbReference type="NCBIfam" id="TIGR00197">
    <property type="entry name" value="yjeF_nterm"/>
    <property type="match status" value="1"/>
</dbReference>
<keyword evidence="7 17" id="KW-0067">ATP-binding</keyword>
<comment type="function">
    <text evidence="17">Catalyzes the dehydration of the S-form of NAD(P)HX at the expense of ADP, which is converted to AMP. Together with NAD(P)HX epimerase, which catalyzes the epimerization of the S- and R-forms, the enzyme allows the repair of both epimers of NAD(P)HX, a damaged form of NAD(P)H that is a result of enzymatic or heat-dependent hydration.</text>
</comment>
<sequence>MKPLVTKNEMKRVDGYSIETIGIPSAVLMEKAAMSVAEAVRDYCLRKEYSYPQQKILVVCGTGNNGGDGVAVARILNEWGFLASVLLLGEETKATEETKHQLSIARRLEVEIQHETDFNEYTIIVDAIFGIGLSREITGNYREVIEKINQTKSWVCSVDIPSGIHADTGTVMGVAVKADLTVTFGIKKIGMVLYPGCDYANRVIVADIGFPKKAVESVCPKVFYLEPEDKKMLPERKKDSNKGMYGRVLIIGGSKDMSGACYLSAKAAYRTGAGLVKIMTEETNRIILQTQLPEALLATYKIEDGLDLKETVLKELNWATVIVIGPGLGTKKHAEELLKTVLEYALVPVIIDADAINLLAQNQYLKELFQSKNRGEQFIFTPHLKEMSRLSGDSIDKIKANLVSYGMEYAKKEKICLVLKDARTIISDGVVAYINCSGNNGMSTGGSGDVLTGIIAGLLAQKATLLEAGAFGVYLHGLAADREILEGNTYSLIASDIIKGLKKEITK</sequence>
<keyword evidence="8 17" id="KW-0521">NADP</keyword>
<keyword evidence="6 17" id="KW-0547">Nucleotide-binding</keyword>
<comment type="catalytic activity">
    <reaction evidence="16 17 19">
        <text>(6S)-NADPHX + ADP = AMP + phosphate + NADPH + H(+)</text>
        <dbReference type="Rhea" id="RHEA:32235"/>
        <dbReference type="ChEBI" id="CHEBI:15378"/>
        <dbReference type="ChEBI" id="CHEBI:43474"/>
        <dbReference type="ChEBI" id="CHEBI:57783"/>
        <dbReference type="ChEBI" id="CHEBI:64076"/>
        <dbReference type="ChEBI" id="CHEBI:456215"/>
        <dbReference type="ChEBI" id="CHEBI:456216"/>
        <dbReference type="EC" id="4.2.1.136"/>
    </reaction>
</comment>
<dbReference type="HAMAP" id="MF_01966">
    <property type="entry name" value="NADHX_epimerase"/>
    <property type="match status" value="1"/>
</dbReference>
<evidence type="ECO:0000256" key="2">
    <source>
        <dbReference type="ARBA" id="ARBA00000909"/>
    </source>
</evidence>
<comment type="similarity">
    <text evidence="4 19">In the C-terminal section; belongs to the NnrD/CARKD family.</text>
</comment>
<name>A0A6L5XV13_9FIRM</name>
<dbReference type="GO" id="GO:0110051">
    <property type="term" value="P:metabolite repair"/>
    <property type="evidence" value="ECO:0007669"/>
    <property type="project" value="TreeGrafter"/>
</dbReference>
<dbReference type="EMBL" id="VUMT01000001">
    <property type="protein sequence ID" value="MSS62454.1"/>
    <property type="molecule type" value="Genomic_DNA"/>
</dbReference>
<evidence type="ECO:0000256" key="10">
    <source>
        <dbReference type="ARBA" id="ARBA00023027"/>
    </source>
</evidence>
<feature type="binding site" evidence="18">
    <location>
        <begin position="130"/>
        <end position="136"/>
    </location>
    <ligand>
        <name>(6S)-NADPHX</name>
        <dbReference type="ChEBI" id="CHEBI:64076"/>
    </ligand>
</feature>
<evidence type="ECO:0000256" key="6">
    <source>
        <dbReference type="ARBA" id="ARBA00022741"/>
    </source>
</evidence>
<accession>A0A6L5XV13</accession>
<dbReference type="EC" id="4.2.1.136" evidence="19"/>
<evidence type="ECO:0000256" key="3">
    <source>
        <dbReference type="ARBA" id="ARBA00006001"/>
    </source>
</evidence>
<comment type="similarity">
    <text evidence="3 19">In the N-terminal section; belongs to the NnrE/AIBP family.</text>
</comment>
<dbReference type="InterPro" id="IPR017953">
    <property type="entry name" value="Carbohydrate_kinase_pred_CS"/>
</dbReference>
<comment type="function">
    <text evidence="18">Catalyzes the epimerization of the S- and R-forms of NAD(P)HX, a damaged form of NAD(P)H that is a result of enzymatic or heat-dependent hydration. This is a prerequisite for the S-specific NAD(P)H-hydrate dehydratase to allow the repair of both epimers of NAD(P)HX.</text>
</comment>
<dbReference type="NCBIfam" id="TIGR00196">
    <property type="entry name" value="yjeF_cterm"/>
    <property type="match status" value="1"/>
</dbReference>
<evidence type="ECO:0000256" key="14">
    <source>
        <dbReference type="ARBA" id="ARBA00025153"/>
    </source>
</evidence>
<feature type="binding site" evidence="17">
    <location>
        <begin position="420"/>
        <end position="424"/>
    </location>
    <ligand>
        <name>AMP</name>
        <dbReference type="ChEBI" id="CHEBI:456215"/>
    </ligand>
</feature>
<evidence type="ECO:0000256" key="19">
    <source>
        <dbReference type="PIRNR" id="PIRNR017184"/>
    </source>
</evidence>
<dbReference type="SUPFAM" id="SSF53613">
    <property type="entry name" value="Ribokinase-like"/>
    <property type="match status" value="1"/>
</dbReference>
<dbReference type="GO" id="GO:0005524">
    <property type="term" value="F:ATP binding"/>
    <property type="evidence" value="ECO:0007669"/>
    <property type="project" value="UniProtKB-UniRule"/>
</dbReference>
<comment type="catalytic activity">
    <reaction evidence="1 18 19">
        <text>(6R)-NADHX = (6S)-NADHX</text>
        <dbReference type="Rhea" id="RHEA:32215"/>
        <dbReference type="ChEBI" id="CHEBI:64074"/>
        <dbReference type="ChEBI" id="CHEBI:64075"/>
        <dbReference type="EC" id="5.1.99.6"/>
    </reaction>
</comment>
<dbReference type="Gene3D" id="3.40.1190.20">
    <property type="match status" value="1"/>
</dbReference>
<organism evidence="22 23">
    <name type="scientific">Velocimicrobium porci</name>
    <dbReference type="NCBI Taxonomy" id="2606634"/>
    <lineage>
        <taxon>Bacteria</taxon>
        <taxon>Bacillati</taxon>
        <taxon>Bacillota</taxon>
        <taxon>Clostridia</taxon>
        <taxon>Lachnospirales</taxon>
        <taxon>Lachnospiraceae</taxon>
        <taxon>Velocimicrobium</taxon>
    </lineage>
</organism>
<dbReference type="PANTHER" id="PTHR12592:SF0">
    <property type="entry name" value="ATP-DEPENDENT (S)-NAD(P)H-HYDRATE DEHYDRATASE"/>
    <property type="match status" value="1"/>
</dbReference>
<feature type="binding site" evidence="17">
    <location>
        <position position="327"/>
    </location>
    <ligand>
        <name>(6S)-NADPHX</name>
        <dbReference type="ChEBI" id="CHEBI:64076"/>
    </ligand>
</feature>
<feature type="binding site" evidence="17">
    <location>
        <position position="260"/>
    </location>
    <ligand>
        <name>(6S)-NADPHX</name>
        <dbReference type="ChEBI" id="CHEBI:64076"/>
    </ligand>
</feature>
<dbReference type="GO" id="GO:0052856">
    <property type="term" value="F:NAD(P)HX epimerase activity"/>
    <property type="evidence" value="ECO:0007669"/>
    <property type="project" value="UniProtKB-UniRule"/>
</dbReference>
<dbReference type="PIRSF" id="PIRSF017184">
    <property type="entry name" value="Nnr"/>
    <property type="match status" value="1"/>
</dbReference>
<evidence type="ECO:0000256" key="11">
    <source>
        <dbReference type="ARBA" id="ARBA00023235"/>
    </source>
</evidence>
<keyword evidence="9 18" id="KW-0630">Potassium</keyword>
<evidence type="ECO:0000256" key="4">
    <source>
        <dbReference type="ARBA" id="ARBA00009524"/>
    </source>
</evidence>
<dbReference type="Gene3D" id="3.40.50.10260">
    <property type="entry name" value="YjeF N-terminal domain"/>
    <property type="match status" value="1"/>
</dbReference>
<evidence type="ECO:0000256" key="17">
    <source>
        <dbReference type="HAMAP-Rule" id="MF_01965"/>
    </source>
</evidence>
<dbReference type="InterPro" id="IPR029056">
    <property type="entry name" value="Ribokinase-like"/>
</dbReference>
<dbReference type="PROSITE" id="PS01050">
    <property type="entry name" value="YJEF_C_2"/>
    <property type="match status" value="1"/>
</dbReference>
<feature type="binding site" evidence="18">
    <location>
        <begin position="64"/>
        <end position="68"/>
    </location>
    <ligand>
        <name>(6S)-NADPHX</name>
        <dbReference type="ChEBI" id="CHEBI:64076"/>
    </ligand>
</feature>
<comment type="similarity">
    <text evidence="17">Belongs to the NnrD/CARKD family.</text>
</comment>
<feature type="binding site" evidence="18">
    <location>
        <position position="141"/>
    </location>
    <ligand>
        <name>(6S)-NADPHX</name>
        <dbReference type="ChEBI" id="CHEBI:64076"/>
    </ligand>
</feature>
<evidence type="ECO:0000256" key="7">
    <source>
        <dbReference type="ARBA" id="ARBA00022840"/>
    </source>
</evidence>
<dbReference type="Pfam" id="PF03853">
    <property type="entry name" value="YjeF_N"/>
    <property type="match status" value="1"/>
</dbReference>
<comment type="cofactor">
    <cofactor evidence="18 19">
        <name>K(+)</name>
        <dbReference type="ChEBI" id="CHEBI:29103"/>
    </cofactor>
    <text evidence="18 19">Binds 1 potassium ion per subunit.</text>
</comment>
<comment type="catalytic activity">
    <reaction evidence="2 18 19">
        <text>(6R)-NADPHX = (6S)-NADPHX</text>
        <dbReference type="Rhea" id="RHEA:32227"/>
        <dbReference type="ChEBI" id="CHEBI:64076"/>
        <dbReference type="ChEBI" id="CHEBI:64077"/>
        <dbReference type="EC" id="5.1.99.6"/>
    </reaction>
</comment>